<evidence type="ECO:0000313" key="2">
    <source>
        <dbReference type="EMBL" id="MDG5047901.1"/>
    </source>
</evidence>
<reference evidence="2" key="1">
    <citation type="submission" date="2022-10" db="EMBL/GenBank/DDBJ databases">
        <authorList>
            <person name="Turner M.S."/>
            <person name="Huang W."/>
        </authorList>
    </citation>
    <scope>NUCLEOTIDE SEQUENCE</scope>
    <source>
        <strain evidence="2">593</strain>
    </source>
</reference>
<proteinExistence type="predicted"/>
<evidence type="ECO:0000313" key="3">
    <source>
        <dbReference type="Proteomes" id="UP001152820"/>
    </source>
</evidence>
<dbReference type="RefSeq" id="WP_278199717.1">
    <property type="nucleotide sequence ID" value="NZ_JAOWLO010000001.1"/>
</dbReference>
<dbReference type="EMBL" id="JAOWLO010000001">
    <property type="protein sequence ID" value="MDG5047901.1"/>
    <property type="molecule type" value="Genomic_DNA"/>
</dbReference>
<accession>A0AB35K9K5</accession>
<protein>
    <recommendedName>
        <fullName evidence="4">Na+/H+ antiporter</fullName>
    </recommendedName>
</protein>
<evidence type="ECO:0000256" key="1">
    <source>
        <dbReference type="SAM" id="Phobius"/>
    </source>
</evidence>
<gene>
    <name evidence="2" type="ORF">OGZ38_01900</name>
</gene>
<name>A0AB35K9K5_9LACT</name>
<keyword evidence="1" id="KW-1133">Transmembrane helix</keyword>
<feature type="transmembrane region" description="Helical" evidence="1">
    <location>
        <begin position="33"/>
        <end position="50"/>
    </location>
</feature>
<keyword evidence="1" id="KW-0472">Membrane</keyword>
<comment type="caution">
    <text evidence="2">The sequence shown here is derived from an EMBL/GenBank/DDBJ whole genome shotgun (WGS) entry which is preliminary data.</text>
</comment>
<feature type="transmembrane region" description="Helical" evidence="1">
    <location>
        <begin position="6"/>
        <end position="24"/>
    </location>
</feature>
<feature type="transmembrane region" description="Helical" evidence="1">
    <location>
        <begin position="56"/>
        <end position="76"/>
    </location>
</feature>
<dbReference type="Proteomes" id="UP001152820">
    <property type="component" value="Unassembled WGS sequence"/>
</dbReference>
<feature type="transmembrane region" description="Helical" evidence="1">
    <location>
        <begin position="88"/>
        <end position="105"/>
    </location>
</feature>
<dbReference type="AlphaFoldDB" id="A0AB35K9K5"/>
<sequence>MHLIVILGALISISFTTTYLIASLRGRVKPNRITWLIWGIAPLISTAASLSTGVSWASLPVFMAGFGPILVFIVSSFNKAAYWRIERFDYICGLVSILALVAWYLTKNPNVAISLAILSDALAALPTMLKGWKYPETENGFLFLGSLFSASTSFTEIHHWNFAEVAFPIYLILLSLTMLFLIEGRRKYLNYKKVRF</sequence>
<organism evidence="2 3">
    <name type="scientific">Lactococcus lactis</name>
    <dbReference type="NCBI Taxonomy" id="1358"/>
    <lineage>
        <taxon>Bacteria</taxon>
        <taxon>Bacillati</taxon>
        <taxon>Bacillota</taxon>
        <taxon>Bacilli</taxon>
        <taxon>Lactobacillales</taxon>
        <taxon>Streptococcaceae</taxon>
        <taxon>Lactococcus</taxon>
    </lineage>
</organism>
<reference evidence="2" key="2">
    <citation type="journal article" date="2023" name="Food Microbiol.">
        <title>Evaluation of the fermentation potential of lactic acid bacteria isolated from herbs, fruits and vegetables as starter cultures in nut-based milk alternatives.</title>
        <authorList>
            <person name="Huang W."/>
            <person name="Dong A."/>
            <person name="Pham H.T."/>
            <person name="Zhou C."/>
            <person name="Huo Z."/>
            <person name="Watjen A.P."/>
            <person name="Prakash S."/>
            <person name="Bang-Berthelsen C.H."/>
            <person name="Turner M.S."/>
        </authorList>
    </citation>
    <scope>NUCLEOTIDE SEQUENCE</scope>
    <source>
        <strain evidence="2">593</strain>
    </source>
</reference>
<feature type="transmembrane region" description="Helical" evidence="1">
    <location>
        <begin position="165"/>
        <end position="182"/>
    </location>
</feature>
<keyword evidence="1" id="KW-0812">Transmembrane</keyword>
<evidence type="ECO:0008006" key="4">
    <source>
        <dbReference type="Google" id="ProtNLM"/>
    </source>
</evidence>